<dbReference type="AlphaFoldDB" id="A0AAV7UJP2"/>
<dbReference type="Proteomes" id="UP001066276">
    <property type="component" value="Chromosome 3_1"/>
</dbReference>
<proteinExistence type="predicted"/>
<reference evidence="1" key="1">
    <citation type="journal article" date="2022" name="bioRxiv">
        <title>Sequencing and chromosome-scale assembly of the giantPleurodeles waltlgenome.</title>
        <authorList>
            <person name="Brown T."/>
            <person name="Elewa A."/>
            <person name="Iarovenko S."/>
            <person name="Subramanian E."/>
            <person name="Araus A.J."/>
            <person name="Petzold A."/>
            <person name="Susuki M."/>
            <person name="Suzuki K.-i.T."/>
            <person name="Hayashi T."/>
            <person name="Toyoda A."/>
            <person name="Oliveira C."/>
            <person name="Osipova E."/>
            <person name="Leigh N.D."/>
            <person name="Simon A."/>
            <person name="Yun M.H."/>
        </authorList>
    </citation>
    <scope>NUCLEOTIDE SEQUENCE</scope>
    <source>
        <strain evidence="1">20211129_DDA</strain>
        <tissue evidence="1">Liver</tissue>
    </source>
</reference>
<keyword evidence="2" id="KW-1185">Reference proteome</keyword>
<accession>A0AAV7UJP2</accession>
<organism evidence="1 2">
    <name type="scientific">Pleurodeles waltl</name>
    <name type="common">Iberian ribbed newt</name>
    <dbReference type="NCBI Taxonomy" id="8319"/>
    <lineage>
        <taxon>Eukaryota</taxon>
        <taxon>Metazoa</taxon>
        <taxon>Chordata</taxon>
        <taxon>Craniata</taxon>
        <taxon>Vertebrata</taxon>
        <taxon>Euteleostomi</taxon>
        <taxon>Amphibia</taxon>
        <taxon>Batrachia</taxon>
        <taxon>Caudata</taxon>
        <taxon>Salamandroidea</taxon>
        <taxon>Salamandridae</taxon>
        <taxon>Pleurodelinae</taxon>
        <taxon>Pleurodeles</taxon>
    </lineage>
</organism>
<protein>
    <submittedName>
        <fullName evidence="1">Uncharacterized protein</fullName>
    </submittedName>
</protein>
<evidence type="ECO:0000313" key="2">
    <source>
        <dbReference type="Proteomes" id="UP001066276"/>
    </source>
</evidence>
<name>A0AAV7UJP2_PLEWA</name>
<dbReference type="EMBL" id="JANPWB010000005">
    <property type="protein sequence ID" value="KAJ1189235.1"/>
    <property type="molecule type" value="Genomic_DNA"/>
</dbReference>
<sequence>MISVVSLLMASKKFEGTWAELQENLNRVRQRHGLLPRARWDYLITSDVRLNAQLGKHRNSKRALSSPFLPSLPDGADKGSFHPRRGKKGHFSLFDELSSSKLKRRDSDPAFYKNSFLELKPYRGRTEHEKESKALSNFFENKDFARDFVDSFITEILQDTIVPDVLIEALTKSFTTTKTQTQTQTQKRPHLKSPVKTLLKAKTPDILLFDSALIEQQHFESILDEVVLDLIRELSIDTIRTTLKDFVDRHIMKTATHEIIDEIILETVQAISPGIIQEAWQEKDCEEILHTIVSDTTAEEVKSLVYSVIGDCDVELLQQQQHQVSMYAGRHLIETFFLEHLIDMTRGHGPLLFGRDPAVMLLDGYLVDILLQQFLSIQKQQEATLENIPFARFHEKIFEESALNVILTELSKTMDEDMEELFEYERKMESAEFF</sequence>
<evidence type="ECO:0000313" key="1">
    <source>
        <dbReference type="EMBL" id="KAJ1189235.1"/>
    </source>
</evidence>
<gene>
    <name evidence="1" type="ORF">NDU88_005985</name>
</gene>
<comment type="caution">
    <text evidence="1">The sequence shown here is derived from an EMBL/GenBank/DDBJ whole genome shotgun (WGS) entry which is preliminary data.</text>
</comment>